<feature type="signal peptide" evidence="1">
    <location>
        <begin position="1"/>
        <end position="16"/>
    </location>
</feature>
<reference evidence="3 4" key="1">
    <citation type="submission" date="2019-08" db="EMBL/GenBank/DDBJ databases">
        <title>Complete genome sequence of Candidatus Uab amorphum.</title>
        <authorList>
            <person name="Shiratori T."/>
            <person name="Suzuki S."/>
            <person name="Kakizawa Y."/>
            <person name="Ishida K."/>
        </authorList>
    </citation>
    <scope>NUCLEOTIDE SEQUENCE [LARGE SCALE GENOMIC DNA]</scope>
    <source>
        <strain evidence="3 4">SRT547</strain>
    </source>
</reference>
<keyword evidence="1" id="KW-0732">Signal</keyword>
<proteinExistence type="predicted"/>
<dbReference type="Proteomes" id="UP000326354">
    <property type="component" value="Chromosome"/>
</dbReference>
<feature type="domain" description="Peptidase C39-like" evidence="2">
    <location>
        <begin position="25"/>
        <end position="155"/>
    </location>
</feature>
<sequence length="470" mass="55062">MKNICLLLFVGSLCFAAEKSIVIADIPHIRQKPDFCGEACVAMYLQKFGFDITQDEVFNFSPTKAQLGRGCYTPEFAVAMKNIGFKIGKVWYKAKAPNYQQGVLQQWRQLYKDLLCGIPSVVCMHYADKPNTTEHFRLVTGYDATRDEVIYHEPAVANGAYRKMKRSLFLKLWPLKYKSVAWTVIRIPMNIDINQVKRLKKTHRFTKADYAQHIIQLKKKLRKTLGNQKFTIVIEKPFVVIGDEYPVVVKSRAVRTVRWAVNLLKKDYFSKDPEDIIDIWLFRNRTSYMQNTYKLFGSKPHTPFGYYSRADKVLIMNIRTGGGTLVHEIVHPFMRANFPQCPSWFDEGLASLYEQSREEKGLILGSTNWRLKGLQHAILANRVPKFQTLTSTTRYQFYNEDSGTNYSQARYLCYYLQEKKLLRKYYHTFRKNYAKDPTGYATLKEILSTHDMSQFQREWQKFVLSLRFKR</sequence>
<keyword evidence="4" id="KW-1185">Reference proteome</keyword>
<evidence type="ECO:0000256" key="1">
    <source>
        <dbReference type="SAM" id="SignalP"/>
    </source>
</evidence>
<dbReference type="RefSeq" id="WP_229759436.1">
    <property type="nucleotide sequence ID" value="NZ_AP019860.1"/>
</dbReference>
<dbReference type="Gene3D" id="3.90.70.10">
    <property type="entry name" value="Cysteine proteinases"/>
    <property type="match status" value="1"/>
</dbReference>
<dbReference type="EMBL" id="AP019860">
    <property type="protein sequence ID" value="BBM86379.1"/>
    <property type="molecule type" value="Genomic_DNA"/>
</dbReference>
<evidence type="ECO:0000313" key="4">
    <source>
        <dbReference type="Proteomes" id="UP000326354"/>
    </source>
</evidence>
<evidence type="ECO:0000259" key="2">
    <source>
        <dbReference type="Pfam" id="PF13529"/>
    </source>
</evidence>
<dbReference type="KEGG" id="uam:UABAM_04765"/>
<dbReference type="AlphaFoldDB" id="A0A5S9F681"/>
<evidence type="ECO:0000313" key="3">
    <source>
        <dbReference type="EMBL" id="BBM86379.1"/>
    </source>
</evidence>
<feature type="chain" id="PRO_5024787392" description="Peptidase C39-like domain-containing protein" evidence="1">
    <location>
        <begin position="17"/>
        <end position="470"/>
    </location>
</feature>
<organism evidence="3 4">
    <name type="scientific">Uabimicrobium amorphum</name>
    <dbReference type="NCBI Taxonomy" id="2596890"/>
    <lineage>
        <taxon>Bacteria</taxon>
        <taxon>Pseudomonadati</taxon>
        <taxon>Planctomycetota</taxon>
        <taxon>Candidatus Uabimicrobiia</taxon>
        <taxon>Candidatus Uabimicrobiales</taxon>
        <taxon>Candidatus Uabimicrobiaceae</taxon>
        <taxon>Candidatus Uabimicrobium</taxon>
    </lineage>
</organism>
<name>A0A5S9F681_UABAM</name>
<protein>
    <recommendedName>
        <fullName evidence="2">Peptidase C39-like domain-containing protein</fullName>
    </recommendedName>
</protein>
<accession>A0A5S9F681</accession>
<gene>
    <name evidence="3" type="ORF">UABAM_04765</name>
</gene>
<dbReference type="Pfam" id="PF13529">
    <property type="entry name" value="Peptidase_C39_2"/>
    <property type="match status" value="1"/>
</dbReference>
<dbReference type="InterPro" id="IPR039564">
    <property type="entry name" value="Peptidase_C39-like"/>
</dbReference>